<feature type="region of interest" description="Disordered" evidence="1">
    <location>
        <begin position="161"/>
        <end position="194"/>
    </location>
</feature>
<proteinExistence type="predicted"/>
<evidence type="ECO:0000313" key="2">
    <source>
        <dbReference type="Proteomes" id="UP001652628"/>
    </source>
</evidence>
<feature type="compositionally biased region" description="Acidic residues" evidence="1">
    <location>
        <begin position="162"/>
        <end position="173"/>
    </location>
</feature>
<evidence type="ECO:0000256" key="1">
    <source>
        <dbReference type="SAM" id="MobiDB-lite"/>
    </source>
</evidence>
<dbReference type="Proteomes" id="UP001652628">
    <property type="component" value="Chromosome X"/>
</dbReference>
<organism evidence="2 3">
    <name type="scientific">Drosophila suzukii</name>
    <name type="common">Spotted-wing drosophila fruit fly</name>
    <dbReference type="NCBI Taxonomy" id="28584"/>
    <lineage>
        <taxon>Eukaryota</taxon>
        <taxon>Metazoa</taxon>
        <taxon>Ecdysozoa</taxon>
        <taxon>Arthropoda</taxon>
        <taxon>Hexapoda</taxon>
        <taxon>Insecta</taxon>
        <taxon>Pterygota</taxon>
        <taxon>Neoptera</taxon>
        <taxon>Endopterygota</taxon>
        <taxon>Diptera</taxon>
        <taxon>Brachycera</taxon>
        <taxon>Muscomorpha</taxon>
        <taxon>Ephydroidea</taxon>
        <taxon>Drosophilidae</taxon>
        <taxon>Drosophila</taxon>
        <taxon>Sophophora</taxon>
    </lineage>
</organism>
<gene>
    <name evidence="3" type="primary">Femcoat</name>
</gene>
<keyword evidence="2" id="KW-1185">Reference proteome</keyword>
<sequence>MAKQKPSESLDFNPRTKSQKTMLRFGQQLMLLAMACLALQTAHGWFLKLPKLEAKLEKDEAMLDWLEGKKQTELLKKLDFLNLFTEKEEAKLEKKENEWEKFKQWWDEKKEKELSFFEAKKEKELAFFEDKLSKKLGKKSKSRKTTAKPCYGYATSKYYSEEVTEAEEPESEEVTEKPYRKSYAPKSYDRPTYSVPTIYDVRDDSAEGARYFT</sequence>
<dbReference type="AlphaFoldDB" id="A0AB39ZPX2"/>
<protein>
    <submittedName>
        <fullName evidence="3">Uncharacterized protein Femcoat</fullName>
    </submittedName>
</protein>
<dbReference type="GeneID" id="108016666"/>
<dbReference type="RefSeq" id="XP_016938871.3">
    <property type="nucleotide sequence ID" value="XM_017083382.4"/>
</dbReference>
<accession>A0AB39ZPX2</accession>
<name>A0AB39ZPX2_DROSZ</name>
<reference evidence="3" key="1">
    <citation type="submission" date="2025-08" db="UniProtKB">
        <authorList>
            <consortium name="RefSeq"/>
        </authorList>
    </citation>
    <scope>IDENTIFICATION</scope>
</reference>
<evidence type="ECO:0000313" key="3">
    <source>
        <dbReference type="RefSeq" id="XP_016938871.3"/>
    </source>
</evidence>